<dbReference type="EMBL" id="RCHU02000005">
    <property type="protein sequence ID" value="KAL3591324.1"/>
    <property type="molecule type" value="Genomic_DNA"/>
</dbReference>
<comment type="caution">
    <text evidence="1">The sequence shown here is derived from an EMBL/GenBank/DDBJ whole genome shotgun (WGS) entry which is preliminary data.</text>
</comment>
<keyword evidence="2" id="KW-1185">Reference proteome</keyword>
<protein>
    <submittedName>
        <fullName evidence="1">Uncharacterized protein</fullName>
    </submittedName>
</protein>
<gene>
    <name evidence="1" type="ORF">D5086_009964</name>
</gene>
<name>A0ACC4C969_POPAL</name>
<evidence type="ECO:0000313" key="2">
    <source>
        <dbReference type="Proteomes" id="UP000309997"/>
    </source>
</evidence>
<dbReference type="Proteomes" id="UP000309997">
    <property type="component" value="Unassembled WGS sequence"/>
</dbReference>
<proteinExistence type="predicted"/>
<reference evidence="1 2" key="1">
    <citation type="journal article" date="2024" name="Plant Biotechnol. J.">
        <title>Genome and CRISPR/Cas9 system of a widespread forest tree (Populus alba) in the world.</title>
        <authorList>
            <person name="Liu Y.J."/>
            <person name="Jiang P.F."/>
            <person name="Han X.M."/>
            <person name="Li X.Y."/>
            <person name="Wang H.M."/>
            <person name="Wang Y.J."/>
            <person name="Wang X.X."/>
            <person name="Zeng Q.Y."/>
        </authorList>
    </citation>
    <scope>NUCLEOTIDE SEQUENCE [LARGE SCALE GENOMIC DNA]</scope>
    <source>
        <strain evidence="2">cv. PAL-ZL1</strain>
    </source>
</reference>
<sequence>MDMIVSSCQNQTFHAKFYLESHGLRLLLVAIRINEKTDNTANRHLFLSRARGDKKALPCHCCSIVICGQGTSDPADTPGEGKKKQ</sequence>
<evidence type="ECO:0000313" key="1">
    <source>
        <dbReference type="EMBL" id="KAL3591324.1"/>
    </source>
</evidence>
<organism evidence="1 2">
    <name type="scientific">Populus alba</name>
    <name type="common">White poplar</name>
    <dbReference type="NCBI Taxonomy" id="43335"/>
    <lineage>
        <taxon>Eukaryota</taxon>
        <taxon>Viridiplantae</taxon>
        <taxon>Streptophyta</taxon>
        <taxon>Embryophyta</taxon>
        <taxon>Tracheophyta</taxon>
        <taxon>Spermatophyta</taxon>
        <taxon>Magnoliopsida</taxon>
        <taxon>eudicotyledons</taxon>
        <taxon>Gunneridae</taxon>
        <taxon>Pentapetalae</taxon>
        <taxon>rosids</taxon>
        <taxon>fabids</taxon>
        <taxon>Malpighiales</taxon>
        <taxon>Salicaceae</taxon>
        <taxon>Saliceae</taxon>
        <taxon>Populus</taxon>
    </lineage>
</organism>
<accession>A0ACC4C969</accession>